<keyword evidence="1" id="KW-0175">Coiled coil</keyword>
<evidence type="ECO:0000313" key="3">
    <source>
        <dbReference type="EMBL" id="GAM80265.1"/>
    </source>
</evidence>
<name>A0A0B8QKA5_LACLL</name>
<evidence type="ECO:0000313" key="4">
    <source>
        <dbReference type="EMBL" id="KSU26570.1"/>
    </source>
</evidence>
<organism evidence="3 5">
    <name type="scientific">Lactococcus lactis subsp. lactis</name>
    <name type="common">Streptococcus lactis</name>
    <dbReference type="NCBI Taxonomy" id="1360"/>
    <lineage>
        <taxon>Bacteria</taxon>
        <taxon>Bacillati</taxon>
        <taxon>Bacillota</taxon>
        <taxon>Bacilli</taxon>
        <taxon>Lactobacillales</taxon>
        <taxon>Streptococcaceae</taxon>
        <taxon>Lactococcus</taxon>
    </lineage>
</organism>
<dbReference type="EMBL" id="LKLW01000090">
    <property type="protein sequence ID" value="KSU26570.1"/>
    <property type="molecule type" value="Genomic_DNA"/>
</dbReference>
<evidence type="ECO:0000313" key="6">
    <source>
        <dbReference type="Proteomes" id="UP000052991"/>
    </source>
</evidence>
<dbReference type="EMBL" id="BBSI01000022">
    <property type="protein sequence ID" value="GAM80265.1"/>
    <property type="molecule type" value="Genomic_DNA"/>
</dbReference>
<dbReference type="Proteomes" id="UP000031847">
    <property type="component" value="Unassembled WGS sequence"/>
</dbReference>
<feature type="coiled-coil region" evidence="1">
    <location>
        <begin position="7"/>
        <end position="52"/>
    </location>
</feature>
<dbReference type="Proteomes" id="UP000052991">
    <property type="component" value="Unassembled WGS sequence"/>
</dbReference>
<comment type="caution">
    <text evidence="3">The sequence shown here is derived from an EMBL/GenBank/DDBJ whole genome shotgun (WGS) entry which is preliminary data.</text>
</comment>
<reference evidence="4" key="3">
    <citation type="journal article" date="2017" name="Genome Announc.">
        <title>Draft Genome Sequences of 24 Lactococcus lactis Strains.</title>
        <authorList>
            <person name="Backus L."/>
            <person name="Wels M."/>
            <person name="Boekhorst J."/>
            <person name="Dijkstra A.R."/>
            <person name="Beerthuyzen M."/>
            <person name="Kelly W.J."/>
            <person name="Siezen R.J."/>
            <person name="van Hijum S.A."/>
            <person name="Bachmann H."/>
        </authorList>
    </citation>
    <scope>NUCLEOTIDE SEQUENCE</scope>
    <source>
        <strain evidence="4">N42</strain>
    </source>
</reference>
<dbReference type="AlphaFoldDB" id="A0A0B8QKA5"/>
<reference evidence="6" key="2">
    <citation type="submission" date="2015-10" db="EMBL/GenBank/DDBJ databases">
        <title>Draft Genome Sequences of 11 Lactococcus lactis subspecies cremoris strains.</title>
        <authorList>
            <person name="Wels M."/>
            <person name="Backus L."/>
            <person name="Boekhorst J."/>
            <person name="Dijkstra A."/>
            <person name="Beerthuizen M."/>
            <person name="Kelly W."/>
            <person name="Siezen R."/>
            <person name="Bachmann H."/>
            <person name="Van Hijum S."/>
        </authorList>
    </citation>
    <scope>NUCLEOTIDE SEQUENCE [LARGE SCALE GENOMIC DNA]</scope>
    <source>
        <strain evidence="6">N42</strain>
    </source>
</reference>
<protein>
    <submittedName>
        <fullName evidence="3">FOG: PAS/PAC domain</fullName>
    </submittedName>
</protein>
<proteinExistence type="predicted"/>
<dbReference type="PATRIC" id="fig|1360.116.peg.1299"/>
<accession>A0A0B8QKA5</accession>
<evidence type="ECO:0000256" key="1">
    <source>
        <dbReference type="SAM" id="Coils"/>
    </source>
</evidence>
<reference evidence="3 5" key="1">
    <citation type="submission" date="2015-01" db="EMBL/GenBank/DDBJ databases">
        <title>Lactococcus lactis subsp.lactis JCM 5805 whole genome shotgun sequence.</title>
        <authorList>
            <person name="Fujii T."/>
            <person name="Tomita Y."/>
            <person name="Ikushima S."/>
            <person name="Fujiwara D."/>
        </authorList>
    </citation>
    <scope>NUCLEOTIDE SEQUENCE [LARGE SCALE GENOMIC DNA]</scope>
    <source>
        <strain evidence="3 5">JCM 5805</strain>
    </source>
</reference>
<feature type="region of interest" description="Disordered" evidence="2">
    <location>
        <begin position="72"/>
        <end position="99"/>
    </location>
</feature>
<gene>
    <name evidence="3" type="ORF">JCM5805K_1376</name>
    <name evidence="4" type="ORF">N42_1508</name>
</gene>
<sequence length="99" mass="11632">MVRQTKLSDLENRRLRQEKELADLEQKQKDLEERITRKKEELEATNSNVIAEILVSHQLTMSEFLKQMPQMVEQAKSPSKREKPLLPVAHPEEESHESI</sequence>
<feature type="compositionally biased region" description="Basic and acidic residues" evidence="2">
    <location>
        <begin position="79"/>
        <end position="99"/>
    </location>
</feature>
<dbReference type="RefSeq" id="WP_025016798.1">
    <property type="nucleotide sequence ID" value="NZ_BAABQR010000002.1"/>
</dbReference>
<evidence type="ECO:0000313" key="5">
    <source>
        <dbReference type="Proteomes" id="UP000031847"/>
    </source>
</evidence>
<evidence type="ECO:0000256" key="2">
    <source>
        <dbReference type="SAM" id="MobiDB-lite"/>
    </source>
</evidence>